<dbReference type="PROSITE" id="PS50181">
    <property type="entry name" value="FBOX"/>
    <property type="match status" value="1"/>
</dbReference>
<keyword evidence="3" id="KW-1185">Reference proteome</keyword>
<dbReference type="InterPro" id="IPR036047">
    <property type="entry name" value="F-box-like_dom_sf"/>
</dbReference>
<dbReference type="Gene3D" id="1.20.1280.50">
    <property type="match status" value="1"/>
</dbReference>
<proteinExistence type="predicted"/>
<dbReference type="InParanoid" id="A0A067P9Y8"/>
<dbReference type="OrthoDB" id="2886361at2759"/>
<protein>
    <recommendedName>
        <fullName evidence="1">F-box domain-containing protein</fullName>
    </recommendedName>
</protein>
<organism evidence="2 3">
    <name type="scientific">Jaapia argillacea MUCL 33604</name>
    <dbReference type="NCBI Taxonomy" id="933084"/>
    <lineage>
        <taxon>Eukaryota</taxon>
        <taxon>Fungi</taxon>
        <taxon>Dikarya</taxon>
        <taxon>Basidiomycota</taxon>
        <taxon>Agaricomycotina</taxon>
        <taxon>Agaricomycetes</taxon>
        <taxon>Agaricomycetidae</taxon>
        <taxon>Jaapiales</taxon>
        <taxon>Jaapiaceae</taxon>
        <taxon>Jaapia</taxon>
    </lineage>
</organism>
<dbReference type="HOGENOM" id="CLU_586674_0_0_1"/>
<dbReference type="SUPFAM" id="SSF81383">
    <property type="entry name" value="F-box domain"/>
    <property type="match status" value="1"/>
</dbReference>
<evidence type="ECO:0000259" key="1">
    <source>
        <dbReference type="PROSITE" id="PS50181"/>
    </source>
</evidence>
<dbReference type="EMBL" id="KL197747">
    <property type="protein sequence ID" value="KDQ51569.1"/>
    <property type="molecule type" value="Genomic_DNA"/>
</dbReference>
<dbReference type="SMART" id="SM00256">
    <property type="entry name" value="FBOX"/>
    <property type="match status" value="1"/>
</dbReference>
<dbReference type="Pfam" id="PF00646">
    <property type="entry name" value="F-box"/>
    <property type="match status" value="1"/>
</dbReference>
<reference evidence="3" key="1">
    <citation type="journal article" date="2014" name="Proc. Natl. Acad. Sci. U.S.A.">
        <title>Extensive sampling of basidiomycete genomes demonstrates inadequacy of the white-rot/brown-rot paradigm for wood decay fungi.</title>
        <authorList>
            <person name="Riley R."/>
            <person name="Salamov A.A."/>
            <person name="Brown D.W."/>
            <person name="Nagy L.G."/>
            <person name="Floudas D."/>
            <person name="Held B.W."/>
            <person name="Levasseur A."/>
            <person name="Lombard V."/>
            <person name="Morin E."/>
            <person name="Otillar R."/>
            <person name="Lindquist E.A."/>
            <person name="Sun H."/>
            <person name="LaButti K.M."/>
            <person name="Schmutz J."/>
            <person name="Jabbour D."/>
            <person name="Luo H."/>
            <person name="Baker S.E."/>
            <person name="Pisabarro A.G."/>
            <person name="Walton J.D."/>
            <person name="Blanchette R.A."/>
            <person name="Henrissat B."/>
            <person name="Martin F."/>
            <person name="Cullen D."/>
            <person name="Hibbett D.S."/>
            <person name="Grigoriev I.V."/>
        </authorList>
    </citation>
    <scope>NUCLEOTIDE SEQUENCE [LARGE SCALE GENOMIC DNA]</scope>
    <source>
        <strain evidence="3">MUCL 33604</strain>
    </source>
</reference>
<dbReference type="Proteomes" id="UP000027265">
    <property type="component" value="Unassembled WGS sequence"/>
</dbReference>
<dbReference type="InterPro" id="IPR001810">
    <property type="entry name" value="F-box_dom"/>
</dbReference>
<evidence type="ECO:0000313" key="3">
    <source>
        <dbReference type="Proteomes" id="UP000027265"/>
    </source>
</evidence>
<gene>
    <name evidence="2" type="ORF">JAAARDRAFT_73549</name>
</gene>
<evidence type="ECO:0000313" key="2">
    <source>
        <dbReference type="EMBL" id="KDQ51569.1"/>
    </source>
</evidence>
<sequence>MPSCLLELPCDVVLAILKFIEFDDILSLLATCTALRSLSDSRVLWLDVLQQMKTDESQPLPCFEHQDLSLLELQSLQKIAMHKRRLERNWHTESPRVRGSIQAYSFDQHLEVLWVIPGSTLVLLHHFTQSMLVLWDFAESEALDMLPVGRTVYRFRISPKPGQQRMVLLASDSEYSGDGLATDFRVVDINYLPEGRRPFIHHRMHVPLYPSNAYPFVDGDEFGFVSDNYDETFDVKIFHLGTQTCYHFQVAVGPIIAGFHLRSFLYDGDFYLSIDDEEGFRVHHFPFPLYSASKVHQTTIVNDVPFILYSKTRVSESSTLDSGVPISRLTAISSDYDGDPLHPHTSLHFWPVSAISTPGTPSLQFYPGFETTLHGQICGSLTPDEGHLLLFRAASGRHALFLRWMGMDVVESDRYRLTLVHYHRDASALKLRDLPLPHFIPLAEVNSIALDDRRGVVILADSLGTLYTISYA</sequence>
<feature type="domain" description="F-box" evidence="1">
    <location>
        <begin position="2"/>
        <end position="48"/>
    </location>
</feature>
<name>A0A067P9Y8_9AGAM</name>
<dbReference type="AlphaFoldDB" id="A0A067P9Y8"/>
<accession>A0A067P9Y8</accession>